<dbReference type="RefSeq" id="WP_189094197.1">
    <property type="nucleotide sequence ID" value="NZ_BMMH01000003.1"/>
</dbReference>
<accession>A0A917VR77</accession>
<dbReference type="EMBL" id="BMMH01000003">
    <property type="protein sequence ID" value="GGL06368.1"/>
    <property type="molecule type" value="Genomic_DNA"/>
</dbReference>
<evidence type="ECO:0000256" key="1">
    <source>
        <dbReference type="SAM" id="MobiDB-lite"/>
    </source>
</evidence>
<dbReference type="Proteomes" id="UP000638263">
    <property type="component" value="Unassembled WGS sequence"/>
</dbReference>
<evidence type="ECO:0000313" key="3">
    <source>
        <dbReference type="Proteomes" id="UP000638263"/>
    </source>
</evidence>
<reference evidence="2" key="1">
    <citation type="journal article" date="2014" name="Int. J. Syst. Evol. Microbiol.">
        <title>Complete genome sequence of Corynebacterium casei LMG S-19264T (=DSM 44701T), isolated from a smear-ripened cheese.</title>
        <authorList>
            <consortium name="US DOE Joint Genome Institute (JGI-PGF)"/>
            <person name="Walter F."/>
            <person name="Albersmeier A."/>
            <person name="Kalinowski J."/>
            <person name="Ruckert C."/>
        </authorList>
    </citation>
    <scope>NUCLEOTIDE SEQUENCE</scope>
    <source>
        <strain evidence="2">CGMCC 4.3508</strain>
    </source>
</reference>
<keyword evidence="3" id="KW-1185">Reference proteome</keyword>
<sequence>MADTAELMAEIPGALIDLVIGEIPELDDEMTRARGDAAILAGNELEALAARYELSALRTVGALDGDAGRALAERHRGKVECTRAQATVLKDLGHQCHAAADAAARTRHLVIITGIALGMQLMWDALLFFQGGGVKALSDRLAAEQTMRTAVAQLVRTTAEQGAAAAARRAGLRAAALDAGKAAGVGALFGAGTGVPAQLWDIASGVRGRFDTGSLLELTAAAAFGGMFGAEVGRRLAPVLLKRLAPSAGAGEFRLFAAHLGGTMLLGSAGGLAGGAASTIPSLIIHRDQYNSLGEMFAVVRDNAVAGFAGGFVEAAGAGIRVHTAGPDALRSLDTDPPKLDDSGGSPRGPEDPRRPSGVLPPENTGRPLKEPDGPPADIDAEIRNRSADQESNTPSEADHLPEQSVSEPDSLRRADDATPPEGRSDDIVRTDPPAKPATDTADSAHTPPIRDPDAPARPGSAVPRPANDDGAGLRPSHGEKPQNRSPWTADRPAAARLRAADAPPSPWNRTADPASGMANRPEGASVDPATLDTAPPTAPDLGPRRADEEIGRTADPMDATGAPESAPAADPGPETSGDRADRIGSDDTHPDDKQGDDNDTAEDTDTTADGPDHSGPTEWSPSVEIRREIVSRVRAFQKEGMQAVLADPAQGRAAIAELGRRFVTEDVALNIKGARVEMPLSQLFPPDQIAYMRYSMERSIASGCVQFKIGESALNLMLRHPEQVRAALTASYENEPPAYAASWLDDHYVMHAQDGYPRSGGQHAFLQAAVGFLDAGWEAVDPVWRDIAAIKDERSAARTPILDAIPPERRADLDLPAHFVDDDVPPIAPGDRSVLSAATNMTSVQQVMRGFVDSLGNHTDTIAGTPWADIQHAVIQSPQKFSVMAGVTFTTLGEFTEPRRPPQFDIRFDEETAHIASITVAGEAKEARAKNRPGFCPGFQSLETSGIQAAATTRQMESVREVLDDTPNRSVSGSNTLMQVGSLLLPLLARDYPHLGLTTPTIVDRLIEQRGQNP</sequence>
<feature type="compositionally biased region" description="Basic and acidic residues" evidence="1">
    <location>
        <begin position="577"/>
        <end position="597"/>
    </location>
</feature>
<dbReference type="AlphaFoldDB" id="A0A917VR77"/>
<comment type="caution">
    <text evidence="2">The sequence shown here is derived from an EMBL/GenBank/DDBJ whole genome shotgun (WGS) entry which is preliminary data.</text>
</comment>
<feature type="compositionally biased region" description="Basic and acidic residues" evidence="1">
    <location>
        <begin position="331"/>
        <end position="342"/>
    </location>
</feature>
<feature type="compositionally biased region" description="Low complexity" evidence="1">
    <location>
        <begin position="490"/>
        <end position="503"/>
    </location>
</feature>
<protein>
    <submittedName>
        <fullName evidence="2">Uncharacterized protein</fullName>
    </submittedName>
</protein>
<feature type="region of interest" description="Disordered" evidence="1">
    <location>
        <begin position="327"/>
        <end position="624"/>
    </location>
</feature>
<feature type="compositionally biased region" description="Basic and acidic residues" evidence="1">
    <location>
        <begin position="410"/>
        <end position="430"/>
    </location>
</feature>
<name>A0A917VR77_9NOCA</name>
<organism evidence="2 3">
    <name type="scientific">Nocardia jinanensis</name>
    <dbReference type="NCBI Taxonomy" id="382504"/>
    <lineage>
        <taxon>Bacteria</taxon>
        <taxon>Bacillati</taxon>
        <taxon>Actinomycetota</taxon>
        <taxon>Actinomycetes</taxon>
        <taxon>Mycobacteriales</taxon>
        <taxon>Nocardiaceae</taxon>
        <taxon>Nocardia</taxon>
    </lineage>
</organism>
<proteinExistence type="predicted"/>
<feature type="compositionally biased region" description="Basic and acidic residues" evidence="1">
    <location>
        <begin position="543"/>
        <end position="553"/>
    </location>
</feature>
<reference evidence="2" key="2">
    <citation type="submission" date="2020-09" db="EMBL/GenBank/DDBJ databases">
        <authorList>
            <person name="Sun Q."/>
            <person name="Zhou Y."/>
        </authorList>
    </citation>
    <scope>NUCLEOTIDE SEQUENCE</scope>
    <source>
        <strain evidence="2">CGMCC 4.3508</strain>
    </source>
</reference>
<feature type="compositionally biased region" description="Acidic residues" evidence="1">
    <location>
        <begin position="598"/>
        <end position="607"/>
    </location>
</feature>
<evidence type="ECO:0000313" key="2">
    <source>
        <dbReference type="EMBL" id="GGL06368.1"/>
    </source>
</evidence>
<feature type="compositionally biased region" description="Low complexity" evidence="1">
    <location>
        <begin position="528"/>
        <end position="542"/>
    </location>
</feature>
<gene>
    <name evidence="2" type="ORF">GCM10011588_21070</name>
</gene>